<comment type="caution">
    <text evidence="5">Lacks conserved residue(s) required for the propagation of feature annotation.</text>
</comment>
<evidence type="ECO:0000256" key="3">
    <source>
        <dbReference type="ARBA" id="ARBA00022737"/>
    </source>
</evidence>
<evidence type="ECO:0000256" key="5">
    <source>
        <dbReference type="PROSITE-ProRule" id="PRU00076"/>
    </source>
</evidence>
<keyword evidence="8" id="KW-0812">Transmembrane</keyword>
<feature type="compositionally biased region" description="Polar residues" evidence="7">
    <location>
        <begin position="320"/>
        <end position="345"/>
    </location>
</feature>
<dbReference type="InterPro" id="IPR018097">
    <property type="entry name" value="EGF_Ca-bd_CS"/>
</dbReference>
<feature type="compositionally biased region" description="Polar residues" evidence="7">
    <location>
        <begin position="419"/>
        <end position="431"/>
    </location>
</feature>
<dbReference type="InterPro" id="IPR000742">
    <property type="entry name" value="EGF"/>
</dbReference>
<dbReference type="CDD" id="cd00054">
    <property type="entry name" value="EGF_CA"/>
    <property type="match status" value="1"/>
</dbReference>
<dbReference type="Pfam" id="PF07645">
    <property type="entry name" value="EGF_CA"/>
    <property type="match status" value="1"/>
</dbReference>
<dbReference type="SMART" id="SM00181">
    <property type="entry name" value="EGF"/>
    <property type="match status" value="2"/>
</dbReference>
<evidence type="ECO:0000313" key="11">
    <source>
        <dbReference type="Proteomes" id="UP000749559"/>
    </source>
</evidence>
<evidence type="ECO:0000256" key="4">
    <source>
        <dbReference type="ARBA" id="ARBA00023157"/>
    </source>
</evidence>
<feature type="transmembrane region" description="Helical" evidence="8">
    <location>
        <begin position="105"/>
        <end position="131"/>
    </location>
</feature>
<dbReference type="InterPro" id="IPR001368">
    <property type="entry name" value="TNFR/NGFR_Cys_rich_reg"/>
</dbReference>
<dbReference type="PROSITE" id="PS00010">
    <property type="entry name" value="ASX_HYDROXYL"/>
    <property type="match status" value="1"/>
</dbReference>
<feature type="compositionally biased region" description="Low complexity" evidence="7">
    <location>
        <begin position="258"/>
        <end position="272"/>
    </location>
</feature>
<feature type="region of interest" description="Disordered" evidence="7">
    <location>
        <begin position="588"/>
        <end position="619"/>
    </location>
</feature>
<evidence type="ECO:0000256" key="7">
    <source>
        <dbReference type="SAM" id="MobiDB-lite"/>
    </source>
</evidence>
<keyword evidence="8" id="KW-0472">Membrane</keyword>
<dbReference type="SMART" id="SM00179">
    <property type="entry name" value="EGF_CA"/>
    <property type="match status" value="1"/>
</dbReference>
<keyword evidence="2 9" id="KW-0732">Signal</keyword>
<name>A0A8J1V2J5_OWEFU</name>
<proteinExistence type="predicted"/>
<feature type="compositionally biased region" description="Polar residues" evidence="7">
    <location>
        <begin position="382"/>
        <end position="391"/>
    </location>
</feature>
<feature type="region of interest" description="Disordered" evidence="7">
    <location>
        <begin position="1720"/>
        <end position="1741"/>
    </location>
</feature>
<dbReference type="SUPFAM" id="SSF57184">
    <property type="entry name" value="Growth factor receptor domain"/>
    <property type="match status" value="1"/>
</dbReference>
<feature type="repeat" description="TNFR-Cys" evidence="6">
    <location>
        <begin position="824"/>
        <end position="868"/>
    </location>
</feature>
<dbReference type="Proteomes" id="UP000749559">
    <property type="component" value="Unassembled WGS sequence"/>
</dbReference>
<dbReference type="Gene3D" id="2.10.25.10">
    <property type="entry name" value="Laminin"/>
    <property type="match status" value="1"/>
</dbReference>
<dbReference type="PROSITE" id="PS50026">
    <property type="entry name" value="EGF_3"/>
    <property type="match status" value="1"/>
</dbReference>
<feature type="transmembrane region" description="Helical" evidence="8">
    <location>
        <begin position="2024"/>
        <end position="2043"/>
    </location>
</feature>
<feature type="signal peptide" evidence="9">
    <location>
        <begin position="1"/>
        <end position="15"/>
    </location>
</feature>
<gene>
    <name evidence="10" type="ORF">OFUS_LOCUS8296</name>
</gene>
<feature type="compositionally biased region" description="Low complexity" evidence="7">
    <location>
        <begin position="588"/>
        <end position="607"/>
    </location>
</feature>
<keyword evidence="4 6" id="KW-1015">Disulfide bond</keyword>
<dbReference type="SUPFAM" id="SSF57196">
    <property type="entry name" value="EGF/Laminin"/>
    <property type="match status" value="1"/>
</dbReference>
<keyword evidence="3" id="KW-0677">Repeat</keyword>
<dbReference type="OrthoDB" id="5965479at2759"/>
<feature type="region of interest" description="Disordered" evidence="7">
    <location>
        <begin position="517"/>
        <end position="572"/>
    </location>
</feature>
<dbReference type="FunFam" id="2.10.25.10:FF:000038">
    <property type="entry name" value="Fibrillin 2"/>
    <property type="match status" value="1"/>
</dbReference>
<feature type="transmembrane region" description="Helical" evidence="8">
    <location>
        <begin position="1770"/>
        <end position="1790"/>
    </location>
</feature>
<evidence type="ECO:0000256" key="1">
    <source>
        <dbReference type="ARBA" id="ARBA00022536"/>
    </source>
</evidence>
<feature type="compositionally biased region" description="Low complexity" evidence="7">
    <location>
        <begin position="306"/>
        <end position="319"/>
    </location>
</feature>
<dbReference type="PROSITE" id="PS50050">
    <property type="entry name" value="TNFR_NGFR_2"/>
    <property type="match status" value="1"/>
</dbReference>
<dbReference type="GO" id="GO:0005509">
    <property type="term" value="F:calcium ion binding"/>
    <property type="evidence" value="ECO:0007669"/>
    <property type="project" value="InterPro"/>
</dbReference>
<feature type="disulfide bond" evidence="6">
    <location>
        <begin position="850"/>
        <end position="868"/>
    </location>
</feature>
<feature type="region of interest" description="Disordered" evidence="7">
    <location>
        <begin position="635"/>
        <end position="654"/>
    </location>
</feature>
<protein>
    <submittedName>
        <fullName evidence="10">Uncharacterized protein</fullName>
    </submittedName>
</protein>
<feature type="compositionally biased region" description="Basic and acidic residues" evidence="7">
    <location>
        <begin position="275"/>
        <end position="287"/>
    </location>
</feature>
<dbReference type="InterPro" id="IPR000152">
    <property type="entry name" value="EGF-type_Asp/Asn_hydroxyl_site"/>
</dbReference>
<comment type="caution">
    <text evidence="10">The sequence shown here is derived from an EMBL/GenBank/DDBJ whole genome shotgun (WGS) entry which is preliminary data.</text>
</comment>
<keyword evidence="8" id="KW-1133">Transmembrane helix</keyword>
<feature type="region of interest" description="Disordered" evidence="7">
    <location>
        <begin position="419"/>
        <end position="438"/>
    </location>
</feature>
<feature type="transmembrane region" description="Helical" evidence="8">
    <location>
        <begin position="1499"/>
        <end position="1525"/>
    </location>
</feature>
<sequence>MKVFILMFVLACCHGNSEGPANHLVLFKEHPDGGKVTKPTQFLITSNFKGQVTFEDASEFSLILNATAPSLEDLAIVKYNYTKAIDGAILLQLLNIPPLAADHTIALVAGIILVVTLLVLICAAPSSLYWLRYKHTKDKLNPDAVQAPLIQGDGGQLHSKGGPMVRMSPPTPPPQLPSAGEEGAENAHGKVQKKRKLKKKMPKDSSSTSSKDIITSDEESDGQSNRSPIKLYQSYKYKQPLPEQIVLPPTPEIGAPLASSEGITSESSSASTYDKNNKSGYSDRYDLLQRLGGPDPRRLRSGHVGSMGSSEESTTSSWSDIQTKDTLLNRRSNPPNMNPKQTICENGSPGLNGRQGVNRMKSGAALDDPIPGSSDSDHTLDKNYSSDSSTQVPVNAKKIFDIAKQTRFKIDGNIKYPSVESNDGSPVSPATNGPHCLATNSNIVKSQNIRPEKPPKPARALVPNHVNGSNVPQLTNAVKVDLTKRNSDVSASSDFSTLGSSSSVDTVIRAEELANKKDIDNKLSKRRSSSPPLPPPPPPITEAELLQSQPIEPNNPLSTNSNKDLPAAPRPEDDIDIWEKRNSAHFISGNSFESTGSSQSQDSSGTSPRRRLQRLERVTPLDDSMYIDQIVGKISDGKSSSPQHTGNHRGANHVGDKKLHMTTLALVTCVALITGVYTQLTNQDADNTTINIIIRAPPGIILKGSSVFFKKEAGSLNKKGVDPQSEIWLYEVHQPKAQSEQYSLCQLSGCSHTCDVISNECICPQGNILISGKQCQEINECEDTEQYVCDLESTCINTPGSYICKCKDGYVEVDGKCELRCDIPCRNGTFAPKSCVRRMGKPCKVCQPKCQESQFELSPCWEQGDRACKDLKTLGGAEFSSNAIVEDRTKVIDVHTGLKYASEDGKLHGQTLSLAREGSKLTIEIKIKQANLAPIFQAANHSAGNDNEVFQGDVLITQQYCPYPVPFKYQLSRILFKDVLMKADYYDCQNGLNKNERCGWFANPSEPCMTHKLFGNYPQFNSQKLSVVCTEPSQLTDVFGVSDHMVHKKTVFAEKSEGCTRSKENCDKCIQDCGRVLSNNRESPPCEVTTEMIDNGYSPRLQYCHNCCIKQNCTAKCNIFTVASCQPMRCIKSNVTEIILSPIFNNQRTQFTCHIEKQQSTMFEIVYSVLYNGRPINGKRVKVIKKHREDRGHFKYNFLQGYYESNVFAPVDLVRGDTVAQMMSAGHYDVTGKQLNSSSMSGKTLDVRPVTPFAMTLGTWKQQGCNSNVLERMIIPDDGTYMKQSPELDMSWHTTHQYRVLNKTATPFIYFNVNKNESILEPFFEKSTIKDDSTLLGSLTRNDSHWSIEVSGELKTCPGYISVKLFDPNYPDIALYNYDVGVMCPKKFTIKFGVPLGKSMGYDKRFLVVLNDSHRKLKLTIYRKAPPQAHNKDASERIRSSRSSSSVLRQDVSVNVAHPVLLVIGAIIIGLSCVLLIGYVKHAENPKVEGQHRFERRHLVVVAGYVTYRAFYSLCMTMTVLLLILCAVNRNQVYKLSQYYRYTDSVKALQDLEIEKLQDHLDQEINRQNLEANQTRYACQFHLQRLDDRLTKLVKEMALEDNIDDGEKITEAATQYTKHMVEKLTKDMTHFRDRFNTYAQNSAIRLLEDIKQSYRTIEGNHWLKAAHSMHEAIRDLRSGSGEETKPFMEWIGLEENLESMTADLTFKSFPMLTVDDILSPSTQDTPAKPPNNPSRDSTSLPTNKWFIYKNITRVPPQTRGIRSKGYMDKFPVALMTLVVFVVCVDIIWLAHRAIRTWLTVKSVLNGCPTVVNCIKNLDDSSSTQSGGWQSICLSIRHLHMKLTDTDVIPKLVTAVGVGAIMVYLVQIGATLLSVNTLESIGYFNSLIQPVVTSHKMVNQRILTGAQRINDLEFPFFEKVINARLKRHQLVLQAFQDAKEHSRSIVRKEYCAWLKEITGQDESCDQQKGQNFRMEVTSCELPNVGAYFFQSLNRDSYKMEVKSRILPFVNAGREIIQSTCHTICIFIALLVLLDLMHNTIWIWMQRLGILRQKFIYATDH</sequence>
<dbReference type="PROSITE" id="PS01187">
    <property type="entry name" value="EGF_CA"/>
    <property type="match status" value="1"/>
</dbReference>
<organism evidence="10 11">
    <name type="scientific">Owenia fusiformis</name>
    <name type="common">Polychaete worm</name>
    <dbReference type="NCBI Taxonomy" id="6347"/>
    <lineage>
        <taxon>Eukaryota</taxon>
        <taxon>Metazoa</taxon>
        <taxon>Spiralia</taxon>
        <taxon>Lophotrochozoa</taxon>
        <taxon>Annelida</taxon>
        <taxon>Polychaeta</taxon>
        <taxon>Sedentaria</taxon>
        <taxon>Canalipalpata</taxon>
        <taxon>Sabellida</taxon>
        <taxon>Oweniida</taxon>
        <taxon>Oweniidae</taxon>
        <taxon>Owenia</taxon>
    </lineage>
</organism>
<evidence type="ECO:0000256" key="6">
    <source>
        <dbReference type="PROSITE-ProRule" id="PRU00206"/>
    </source>
</evidence>
<dbReference type="InterPro" id="IPR001881">
    <property type="entry name" value="EGF-like_Ca-bd_dom"/>
</dbReference>
<keyword evidence="11" id="KW-1185">Reference proteome</keyword>
<evidence type="ECO:0000256" key="9">
    <source>
        <dbReference type="SAM" id="SignalP"/>
    </source>
</evidence>
<keyword evidence="1 5" id="KW-0245">EGF-like domain</keyword>
<feature type="compositionally biased region" description="Low complexity" evidence="7">
    <location>
        <begin position="204"/>
        <end position="213"/>
    </location>
</feature>
<evidence type="ECO:0000313" key="10">
    <source>
        <dbReference type="EMBL" id="CAH1781768.1"/>
    </source>
</evidence>
<dbReference type="InterPro" id="IPR009030">
    <property type="entry name" value="Growth_fac_rcpt_cys_sf"/>
</dbReference>
<feature type="compositionally biased region" description="Polar residues" evidence="7">
    <location>
        <begin position="546"/>
        <end position="563"/>
    </location>
</feature>
<feature type="region of interest" description="Disordered" evidence="7">
    <location>
        <begin position="146"/>
        <end position="391"/>
    </location>
</feature>
<evidence type="ECO:0000256" key="8">
    <source>
        <dbReference type="SAM" id="Phobius"/>
    </source>
</evidence>
<reference evidence="10" key="1">
    <citation type="submission" date="2022-03" db="EMBL/GenBank/DDBJ databases">
        <authorList>
            <person name="Martin C."/>
        </authorList>
    </citation>
    <scope>NUCLEOTIDE SEQUENCE</scope>
</reference>
<dbReference type="EMBL" id="CAIIXF020000004">
    <property type="protein sequence ID" value="CAH1781768.1"/>
    <property type="molecule type" value="Genomic_DNA"/>
</dbReference>
<dbReference type="PROSITE" id="PS01186">
    <property type="entry name" value="EGF_2"/>
    <property type="match status" value="1"/>
</dbReference>
<feature type="chain" id="PRO_5043837520" evidence="9">
    <location>
        <begin position="16"/>
        <end position="2059"/>
    </location>
</feature>
<feature type="compositionally biased region" description="Basic residues" evidence="7">
    <location>
        <begin position="190"/>
        <end position="201"/>
    </location>
</feature>
<dbReference type="InterPro" id="IPR049883">
    <property type="entry name" value="NOTCH1_EGF-like"/>
</dbReference>
<feature type="compositionally biased region" description="Pro residues" evidence="7">
    <location>
        <begin position="531"/>
        <end position="540"/>
    </location>
</feature>
<accession>A0A8J1V2J5</accession>
<evidence type="ECO:0000256" key="2">
    <source>
        <dbReference type="ARBA" id="ARBA00022729"/>
    </source>
</evidence>
<feature type="transmembrane region" description="Helical" evidence="8">
    <location>
        <begin position="1456"/>
        <end position="1479"/>
    </location>
</feature>